<feature type="transmembrane region" description="Helical" evidence="5">
    <location>
        <begin position="89"/>
        <end position="107"/>
    </location>
</feature>
<dbReference type="GO" id="GO:0008610">
    <property type="term" value="P:lipid biosynthetic process"/>
    <property type="evidence" value="ECO:0007669"/>
    <property type="project" value="InterPro"/>
</dbReference>
<dbReference type="InterPro" id="IPR006694">
    <property type="entry name" value="Fatty_acid_hydroxylase"/>
</dbReference>
<protein>
    <recommendedName>
        <fullName evidence="6">Fatty acid hydroxylase domain-containing protein</fullName>
    </recommendedName>
</protein>
<comment type="caution">
    <text evidence="7">The sequence shown here is derived from an EMBL/GenBank/DDBJ whole genome shotgun (WGS) entry which is preliminary data.</text>
</comment>
<dbReference type="Proteomes" id="UP001221898">
    <property type="component" value="Unassembled WGS sequence"/>
</dbReference>
<name>A0AAD7T707_9TELE</name>
<feature type="domain" description="Fatty acid hydroxylase" evidence="6">
    <location>
        <begin position="127"/>
        <end position="259"/>
    </location>
</feature>
<evidence type="ECO:0000313" key="7">
    <source>
        <dbReference type="EMBL" id="KAJ8415442.1"/>
    </source>
</evidence>
<keyword evidence="2 5" id="KW-0812">Transmembrane</keyword>
<evidence type="ECO:0000256" key="3">
    <source>
        <dbReference type="ARBA" id="ARBA00022989"/>
    </source>
</evidence>
<sequence length="265" mass="30967">MNSTCGLSYLPHGSLLQPLWDHFRRRQDLLSSRYLPAAVAFLGHLFFCAPFLALDVIGRRWSVLNRYRISGSNEEPVCLRRWFDCVLRIFWNYLLCILPATALLQRLRTPVLPASAPTCAQALWEITLCLLLFDTLFFFWHIVMHRVLWLYRQIHRAHHQNQETFALVAQDASWAELLSLQMIALSSAALVGCHPLSEAFFHLLNMWLAVEDHCGYDFPWALHRILPFFGGAPFHQLHHEVFRGNFAPYFKHWDKLFGTYLEEDV</sequence>
<evidence type="ECO:0000313" key="8">
    <source>
        <dbReference type="Proteomes" id="UP001221898"/>
    </source>
</evidence>
<evidence type="ECO:0000256" key="5">
    <source>
        <dbReference type="SAM" id="Phobius"/>
    </source>
</evidence>
<organism evidence="7 8">
    <name type="scientific">Aldrovandia affinis</name>
    <dbReference type="NCBI Taxonomy" id="143900"/>
    <lineage>
        <taxon>Eukaryota</taxon>
        <taxon>Metazoa</taxon>
        <taxon>Chordata</taxon>
        <taxon>Craniata</taxon>
        <taxon>Vertebrata</taxon>
        <taxon>Euteleostomi</taxon>
        <taxon>Actinopterygii</taxon>
        <taxon>Neopterygii</taxon>
        <taxon>Teleostei</taxon>
        <taxon>Notacanthiformes</taxon>
        <taxon>Halosauridae</taxon>
        <taxon>Aldrovandia</taxon>
    </lineage>
</organism>
<reference evidence="7" key="1">
    <citation type="journal article" date="2023" name="Science">
        <title>Genome structures resolve the early diversification of teleost fishes.</title>
        <authorList>
            <person name="Parey E."/>
            <person name="Louis A."/>
            <person name="Montfort J."/>
            <person name="Bouchez O."/>
            <person name="Roques C."/>
            <person name="Iampietro C."/>
            <person name="Lluch J."/>
            <person name="Castinel A."/>
            <person name="Donnadieu C."/>
            <person name="Desvignes T."/>
            <person name="Floi Bucao C."/>
            <person name="Jouanno E."/>
            <person name="Wen M."/>
            <person name="Mejri S."/>
            <person name="Dirks R."/>
            <person name="Jansen H."/>
            <person name="Henkel C."/>
            <person name="Chen W.J."/>
            <person name="Zahm M."/>
            <person name="Cabau C."/>
            <person name="Klopp C."/>
            <person name="Thompson A.W."/>
            <person name="Robinson-Rechavi M."/>
            <person name="Braasch I."/>
            <person name="Lecointre G."/>
            <person name="Bobe J."/>
            <person name="Postlethwait J.H."/>
            <person name="Berthelot C."/>
            <person name="Roest Crollius H."/>
            <person name="Guiguen Y."/>
        </authorList>
    </citation>
    <scope>NUCLEOTIDE SEQUENCE</scope>
    <source>
        <strain evidence="7">NC1722</strain>
    </source>
</reference>
<evidence type="ECO:0000256" key="4">
    <source>
        <dbReference type="ARBA" id="ARBA00023136"/>
    </source>
</evidence>
<dbReference type="EMBL" id="JAINUG010000009">
    <property type="protein sequence ID" value="KAJ8415442.1"/>
    <property type="molecule type" value="Genomic_DNA"/>
</dbReference>
<evidence type="ECO:0000259" key="6">
    <source>
        <dbReference type="Pfam" id="PF04116"/>
    </source>
</evidence>
<dbReference type="AlphaFoldDB" id="A0AAD7T707"/>
<keyword evidence="8" id="KW-1185">Reference proteome</keyword>
<feature type="transmembrane region" description="Helical" evidence="5">
    <location>
        <begin position="122"/>
        <end position="143"/>
    </location>
</feature>
<dbReference type="InterPro" id="IPR050307">
    <property type="entry name" value="Sterol_Desaturase_Related"/>
</dbReference>
<keyword evidence="4 5" id="KW-0472">Membrane</keyword>
<dbReference type="Pfam" id="PF04116">
    <property type="entry name" value="FA_hydroxylase"/>
    <property type="match status" value="1"/>
</dbReference>
<evidence type="ECO:0000256" key="1">
    <source>
        <dbReference type="ARBA" id="ARBA00004370"/>
    </source>
</evidence>
<dbReference type="GO" id="GO:0016020">
    <property type="term" value="C:membrane"/>
    <property type="evidence" value="ECO:0007669"/>
    <property type="project" value="UniProtKB-SubCell"/>
</dbReference>
<feature type="transmembrane region" description="Helical" evidence="5">
    <location>
        <begin position="34"/>
        <end position="58"/>
    </location>
</feature>
<proteinExistence type="predicted"/>
<gene>
    <name evidence="7" type="ORF">AAFF_G00424220</name>
</gene>
<dbReference type="GO" id="GO:0005506">
    <property type="term" value="F:iron ion binding"/>
    <property type="evidence" value="ECO:0007669"/>
    <property type="project" value="InterPro"/>
</dbReference>
<accession>A0AAD7T707</accession>
<dbReference type="PANTHER" id="PTHR11863">
    <property type="entry name" value="STEROL DESATURASE"/>
    <property type="match status" value="1"/>
</dbReference>
<evidence type="ECO:0000256" key="2">
    <source>
        <dbReference type="ARBA" id="ARBA00022692"/>
    </source>
</evidence>
<dbReference type="GO" id="GO:0016491">
    <property type="term" value="F:oxidoreductase activity"/>
    <property type="evidence" value="ECO:0007669"/>
    <property type="project" value="InterPro"/>
</dbReference>
<comment type="subcellular location">
    <subcellularLocation>
        <location evidence="1">Membrane</location>
    </subcellularLocation>
</comment>
<keyword evidence="3 5" id="KW-1133">Transmembrane helix</keyword>